<evidence type="ECO:0000256" key="2">
    <source>
        <dbReference type="SAM" id="SignalP"/>
    </source>
</evidence>
<dbReference type="InterPro" id="IPR025738">
    <property type="entry name" value="BatD"/>
</dbReference>
<feature type="transmembrane region" description="Helical" evidence="1">
    <location>
        <begin position="279"/>
        <end position="299"/>
    </location>
</feature>
<dbReference type="PANTHER" id="PTHR40940:SF2">
    <property type="entry name" value="BATD"/>
    <property type="match status" value="1"/>
</dbReference>
<dbReference type="KEGG" id="pami:JCM7686_3337"/>
<dbReference type="AlphaFoldDB" id="S5XYI9"/>
<dbReference type="PATRIC" id="fig|1367847.3.peg.3367"/>
<evidence type="ECO:0000256" key="1">
    <source>
        <dbReference type="SAM" id="Phobius"/>
    </source>
</evidence>
<reference evidence="3 4" key="1">
    <citation type="journal article" date="2014" name="BMC Genomics">
        <title>Architecture and functions of a multipartite genome of the methylotrophic bacterium Paracoccus aminophilus JCM 7686, containing primary and secondary chromids.</title>
        <authorList>
            <person name="Dziewit L."/>
            <person name="Czarnecki J."/>
            <person name="Wibberg D."/>
            <person name="Radlinska M."/>
            <person name="Mrozek P."/>
            <person name="Szymczak M."/>
            <person name="Schluter A."/>
            <person name="Puhler A."/>
            <person name="Bartosik D."/>
        </authorList>
    </citation>
    <scope>NUCLEOTIDE SEQUENCE [LARGE SCALE GENOMIC DNA]</scope>
    <source>
        <strain evidence="3">JCM 7686</strain>
    </source>
</reference>
<dbReference type="eggNOG" id="ENOG502Z94R">
    <property type="taxonomic scope" value="Bacteria"/>
</dbReference>
<proteinExistence type="predicted"/>
<keyword evidence="1" id="KW-0472">Membrane</keyword>
<evidence type="ECO:0000313" key="3">
    <source>
        <dbReference type="EMBL" id="AGT10372.1"/>
    </source>
</evidence>
<organism evidence="3 4">
    <name type="scientific">Paracoccus aminophilus JCM 7686</name>
    <dbReference type="NCBI Taxonomy" id="1367847"/>
    <lineage>
        <taxon>Bacteria</taxon>
        <taxon>Pseudomonadati</taxon>
        <taxon>Pseudomonadota</taxon>
        <taxon>Alphaproteobacteria</taxon>
        <taxon>Rhodobacterales</taxon>
        <taxon>Paracoccaceae</taxon>
        <taxon>Paracoccus</taxon>
    </lineage>
</organism>
<feature type="signal peptide" evidence="2">
    <location>
        <begin position="1"/>
        <end position="24"/>
    </location>
</feature>
<evidence type="ECO:0008006" key="5">
    <source>
        <dbReference type="Google" id="ProtNLM"/>
    </source>
</evidence>
<evidence type="ECO:0000313" key="4">
    <source>
        <dbReference type="Proteomes" id="UP000015480"/>
    </source>
</evidence>
<dbReference type="EMBL" id="CP006650">
    <property type="protein sequence ID" value="AGT10372.1"/>
    <property type="molecule type" value="Genomic_DNA"/>
</dbReference>
<feature type="chain" id="PRO_5004544454" description="Oxygen tolerance" evidence="2">
    <location>
        <begin position="25"/>
        <end position="399"/>
    </location>
</feature>
<dbReference type="OrthoDB" id="7688940at2"/>
<keyword evidence="2" id="KW-0732">Signal</keyword>
<dbReference type="PANTHER" id="PTHR40940">
    <property type="entry name" value="PROTEIN BATD-RELATED"/>
    <property type="match status" value="1"/>
</dbReference>
<keyword evidence="4" id="KW-1185">Reference proteome</keyword>
<dbReference type="Proteomes" id="UP000015480">
    <property type="component" value="Chromosome"/>
</dbReference>
<dbReference type="HOGENOM" id="CLU_686636_0_0_5"/>
<name>S5XYI9_PARAH</name>
<keyword evidence="1" id="KW-1133">Transmembrane helix</keyword>
<protein>
    <recommendedName>
        <fullName evidence="5">Oxygen tolerance</fullName>
    </recommendedName>
</protein>
<accession>S5XYI9</accession>
<dbReference type="STRING" id="1367847.JCM7686_3337"/>
<sequence>MVIRALLFLLAMALPGMMALPAAADSLRLIVPEGLRPVVGEMIPVTVRGEYTGRIALEKMIFPDSEAYDWIQVARDKWADEMIEGKPFRTFERHLAVFPRQAGTLAIGPVTHLLTKSETGQWQEEPVTAAGVSVPVMAYPGAGRPLVAREVEVKDEFSADPSKLGPEQSFTRRITVIAQGTMAHFLPPRPDLHEPWLISFAAPEIRETRLTAEGPVAVVVWEWTMRPKTGETGELTPIQIFFYNPLIRELRGAFTLPIEIGLGGTAGNLAGAARPSERFFWSAGGIGLAGLVLALVVLIPGQGFAGPRRAWARLRGALPNPHRQGLRRAAEGADLMALRQVARDYAAHERAFGRGVDEAALATLDRAIFAAPSSATSQESFDRGAFLRRLRARRPALGD</sequence>
<keyword evidence="1" id="KW-0812">Transmembrane</keyword>
<dbReference type="RefSeq" id="WP_020952008.1">
    <property type="nucleotide sequence ID" value="NC_022041.1"/>
</dbReference>
<gene>
    <name evidence="3" type="ORF">JCM7686_3337</name>
</gene>